<dbReference type="GO" id="GO:0110154">
    <property type="term" value="P:RNA decapping"/>
    <property type="evidence" value="ECO:0007669"/>
    <property type="project" value="TreeGrafter"/>
</dbReference>
<dbReference type="PANTHER" id="PTHR42850:SF4">
    <property type="entry name" value="ZINC-DEPENDENT ENDOPOLYPHOSPHATASE"/>
    <property type="match status" value="1"/>
</dbReference>
<gene>
    <name evidence="2" type="ORF">AB664_11625</name>
</gene>
<sequence length="171" mass="18620">MSGVTLRDAKGPEGIRLYAIGDVHGRLDLLQDMHGLIHADIDRNPTHDWRIIHLGDYIDRGPDSKGVLDLLIHASTHDPRILSLIGNHDDGFLRYLATGDTNGIFALHGGSDTARSYGVEVDYTDPASAVAGYRQLADNVPQAHVDYIRSMPSSVSFGDFFFCHAGVNPAV</sequence>
<dbReference type="Pfam" id="PF00149">
    <property type="entry name" value="Metallophos"/>
    <property type="match status" value="1"/>
</dbReference>
<dbReference type="Gene3D" id="3.60.21.10">
    <property type="match status" value="1"/>
</dbReference>
<evidence type="ECO:0000259" key="1">
    <source>
        <dbReference type="Pfam" id="PF00149"/>
    </source>
</evidence>
<evidence type="ECO:0000313" key="2">
    <source>
        <dbReference type="EMBL" id="KYB45215.1"/>
    </source>
</evidence>
<dbReference type="GO" id="GO:0008803">
    <property type="term" value="F:bis(5'-nucleosyl)-tetraphosphatase (symmetrical) activity"/>
    <property type="evidence" value="ECO:0007669"/>
    <property type="project" value="TreeGrafter"/>
</dbReference>
<feature type="domain" description="Calcineurin-like phosphoesterase" evidence="1">
    <location>
        <begin position="16"/>
        <end position="110"/>
    </location>
</feature>
<organism evidence="2">
    <name type="scientific">Brucella anthropi</name>
    <name type="common">Ochrobactrum anthropi</name>
    <dbReference type="NCBI Taxonomy" id="529"/>
    <lineage>
        <taxon>Bacteria</taxon>
        <taxon>Pseudomonadati</taxon>
        <taxon>Pseudomonadota</taxon>
        <taxon>Alphaproteobacteria</taxon>
        <taxon>Hyphomicrobiales</taxon>
        <taxon>Brucellaceae</taxon>
        <taxon>Brucella/Ochrobactrum group</taxon>
        <taxon>Brucella</taxon>
    </lineage>
</organism>
<dbReference type="PANTHER" id="PTHR42850">
    <property type="entry name" value="METALLOPHOSPHOESTERASE"/>
    <property type="match status" value="1"/>
</dbReference>
<accession>A0A656Z6S3</accession>
<dbReference type="GO" id="GO:0016791">
    <property type="term" value="F:phosphatase activity"/>
    <property type="evidence" value="ECO:0007669"/>
    <property type="project" value="TreeGrafter"/>
</dbReference>
<dbReference type="AlphaFoldDB" id="A0A656Z6S3"/>
<proteinExistence type="predicted"/>
<protein>
    <submittedName>
        <fullName evidence="2">Metallophosphatase</fullName>
    </submittedName>
</protein>
<dbReference type="GO" id="GO:0005737">
    <property type="term" value="C:cytoplasm"/>
    <property type="evidence" value="ECO:0007669"/>
    <property type="project" value="TreeGrafter"/>
</dbReference>
<name>A0A656Z6S3_BRUAN</name>
<feature type="non-terminal residue" evidence="2">
    <location>
        <position position="171"/>
    </location>
</feature>
<comment type="caution">
    <text evidence="2">The sequence shown here is derived from an EMBL/GenBank/DDBJ whole genome shotgun (WGS) entry which is preliminary data.</text>
</comment>
<dbReference type="InterPro" id="IPR004843">
    <property type="entry name" value="Calcineurin-like_PHP"/>
</dbReference>
<dbReference type="InterPro" id="IPR029052">
    <property type="entry name" value="Metallo-depent_PP-like"/>
</dbReference>
<reference evidence="2" key="1">
    <citation type="submission" date="2016-02" db="EMBL/GenBank/DDBJ databases">
        <title>Genomic sequences of Ochrobactrum anthropi.</title>
        <authorList>
            <person name="Chudasama K.S."/>
            <person name="Thaker V.S."/>
        </authorList>
    </citation>
    <scope>NUCLEOTIDE SEQUENCE [LARGE SCALE GENOMIC DNA]</scope>
    <source>
        <strain evidence="2">SUBG007</strain>
    </source>
</reference>
<dbReference type="EMBL" id="LUAY01005994">
    <property type="protein sequence ID" value="KYB45215.1"/>
    <property type="molecule type" value="Genomic_DNA"/>
</dbReference>
<dbReference type="InterPro" id="IPR050126">
    <property type="entry name" value="Ap4A_hydrolase"/>
</dbReference>
<dbReference type="SUPFAM" id="SSF56300">
    <property type="entry name" value="Metallo-dependent phosphatases"/>
    <property type="match status" value="1"/>
</dbReference>